<protein>
    <recommendedName>
        <fullName evidence="3">SnoaL-like protein</fullName>
    </recommendedName>
</protein>
<dbReference type="EMBL" id="SLWL01000002">
    <property type="protein sequence ID" value="TCO15163.1"/>
    <property type="molecule type" value="Genomic_DNA"/>
</dbReference>
<evidence type="ECO:0008006" key="3">
    <source>
        <dbReference type="Google" id="ProtNLM"/>
    </source>
</evidence>
<dbReference type="InterPro" id="IPR032710">
    <property type="entry name" value="NTF2-like_dom_sf"/>
</dbReference>
<organism evidence="1 2">
    <name type="scientific">Camelimonas lactis</name>
    <dbReference type="NCBI Taxonomy" id="659006"/>
    <lineage>
        <taxon>Bacteria</taxon>
        <taxon>Pseudomonadati</taxon>
        <taxon>Pseudomonadota</taxon>
        <taxon>Alphaproteobacteria</taxon>
        <taxon>Hyphomicrobiales</taxon>
        <taxon>Chelatococcaceae</taxon>
        <taxon>Camelimonas</taxon>
    </lineage>
</organism>
<name>A0A4R2GWI7_9HYPH</name>
<accession>A0A4R2GWI7</accession>
<reference evidence="1 2" key="1">
    <citation type="submission" date="2019-03" db="EMBL/GenBank/DDBJ databases">
        <title>Genomic Encyclopedia of Type Strains, Phase IV (KMG-IV): sequencing the most valuable type-strain genomes for metagenomic binning, comparative biology and taxonomic classification.</title>
        <authorList>
            <person name="Goeker M."/>
        </authorList>
    </citation>
    <scope>NUCLEOTIDE SEQUENCE [LARGE SCALE GENOMIC DNA]</scope>
    <source>
        <strain evidence="1 2">DSM 22958</strain>
    </source>
</reference>
<proteinExistence type="predicted"/>
<sequence>MGEVDQAAIAADFIRRWRAWAATHDPAGAAAMFADNPTLMSPVFHGPKQSKDYAVAVVCHALAVFENFRYVSEWSSDDGVILGFEANVGPHQLRGVDRFRLDDQGRVTELEVMIRPLNALAEVGERMKARFAASAA</sequence>
<keyword evidence="2" id="KW-1185">Reference proteome</keyword>
<dbReference type="SUPFAM" id="SSF54427">
    <property type="entry name" value="NTF2-like"/>
    <property type="match status" value="1"/>
</dbReference>
<comment type="caution">
    <text evidence="1">The sequence shown here is derived from an EMBL/GenBank/DDBJ whole genome shotgun (WGS) entry which is preliminary data.</text>
</comment>
<evidence type="ECO:0000313" key="2">
    <source>
        <dbReference type="Proteomes" id="UP000294881"/>
    </source>
</evidence>
<dbReference type="OrthoDB" id="1163083at2"/>
<dbReference type="Gene3D" id="3.10.450.50">
    <property type="match status" value="1"/>
</dbReference>
<dbReference type="Proteomes" id="UP000294881">
    <property type="component" value="Unassembled WGS sequence"/>
</dbReference>
<dbReference type="RefSeq" id="WP_132003249.1">
    <property type="nucleotide sequence ID" value="NZ_JBHUNN010000002.1"/>
</dbReference>
<gene>
    <name evidence="1" type="ORF">EV666_102141</name>
</gene>
<dbReference type="AlphaFoldDB" id="A0A4R2GWI7"/>
<evidence type="ECO:0000313" key="1">
    <source>
        <dbReference type="EMBL" id="TCO15163.1"/>
    </source>
</evidence>